<organism evidence="1 2">
    <name type="scientific">Dioscorea zingiberensis</name>
    <dbReference type="NCBI Taxonomy" id="325984"/>
    <lineage>
        <taxon>Eukaryota</taxon>
        <taxon>Viridiplantae</taxon>
        <taxon>Streptophyta</taxon>
        <taxon>Embryophyta</taxon>
        <taxon>Tracheophyta</taxon>
        <taxon>Spermatophyta</taxon>
        <taxon>Magnoliopsida</taxon>
        <taxon>Liliopsida</taxon>
        <taxon>Dioscoreales</taxon>
        <taxon>Dioscoreaceae</taxon>
        <taxon>Dioscorea</taxon>
    </lineage>
</organism>
<protein>
    <submittedName>
        <fullName evidence="1">Uncharacterized protein</fullName>
    </submittedName>
</protein>
<dbReference type="OrthoDB" id="1095098at2759"/>
<evidence type="ECO:0000313" key="1">
    <source>
        <dbReference type="EMBL" id="KAJ0965586.1"/>
    </source>
</evidence>
<proteinExistence type="predicted"/>
<comment type="caution">
    <text evidence="1">The sequence shown here is derived from an EMBL/GenBank/DDBJ whole genome shotgun (WGS) entry which is preliminary data.</text>
</comment>
<accession>A0A9D5C2X5</accession>
<name>A0A9D5C2X5_9LILI</name>
<dbReference type="Proteomes" id="UP001085076">
    <property type="component" value="Miscellaneous, Linkage group lg08"/>
</dbReference>
<dbReference type="AlphaFoldDB" id="A0A9D5C2X5"/>
<dbReference type="EMBL" id="JAGGNH010000008">
    <property type="protein sequence ID" value="KAJ0965586.1"/>
    <property type="molecule type" value="Genomic_DNA"/>
</dbReference>
<sequence>MVRILSQALTLIRSPSARFLAVRRGSGRPKKEEVGQLVEIDLEEESAATSGPEVEVLRVRRLEDAIHGIIVRRAAPDWLPFRPGSSYWVPSRENSLGLVGLVEKLVNPMSEEERLSFSSVRGWPSLDYFVQGVPPRHVTKNINSMVVQSDDDEG</sequence>
<reference evidence="1" key="1">
    <citation type="submission" date="2021-03" db="EMBL/GenBank/DDBJ databases">
        <authorList>
            <person name="Li Z."/>
            <person name="Yang C."/>
        </authorList>
    </citation>
    <scope>NUCLEOTIDE SEQUENCE</scope>
    <source>
        <strain evidence="1">Dzin_1.0</strain>
        <tissue evidence="1">Leaf</tissue>
    </source>
</reference>
<keyword evidence="2" id="KW-1185">Reference proteome</keyword>
<dbReference type="PANTHER" id="PTHR33972">
    <property type="entry name" value="EXPRESSED PROTEIN"/>
    <property type="match status" value="1"/>
</dbReference>
<dbReference type="PANTHER" id="PTHR33972:SF2">
    <property type="entry name" value="OS04G0606700 PROTEIN"/>
    <property type="match status" value="1"/>
</dbReference>
<reference evidence="1" key="2">
    <citation type="journal article" date="2022" name="Hortic Res">
        <title>The genome of Dioscorea zingiberensis sheds light on the biosynthesis, origin and evolution of the medicinally important diosgenin saponins.</title>
        <authorList>
            <person name="Li Y."/>
            <person name="Tan C."/>
            <person name="Li Z."/>
            <person name="Guo J."/>
            <person name="Li S."/>
            <person name="Chen X."/>
            <person name="Wang C."/>
            <person name="Dai X."/>
            <person name="Yang H."/>
            <person name="Song W."/>
            <person name="Hou L."/>
            <person name="Xu J."/>
            <person name="Tong Z."/>
            <person name="Xu A."/>
            <person name="Yuan X."/>
            <person name="Wang W."/>
            <person name="Yang Q."/>
            <person name="Chen L."/>
            <person name="Sun Z."/>
            <person name="Wang K."/>
            <person name="Pan B."/>
            <person name="Chen J."/>
            <person name="Bao Y."/>
            <person name="Liu F."/>
            <person name="Qi X."/>
            <person name="Gang D.R."/>
            <person name="Wen J."/>
            <person name="Li J."/>
        </authorList>
    </citation>
    <scope>NUCLEOTIDE SEQUENCE</scope>
    <source>
        <strain evidence="1">Dzin_1.0</strain>
    </source>
</reference>
<evidence type="ECO:0000313" key="2">
    <source>
        <dbReference type="Proteomes" id="UP001085076"/>
    </source>
</evidence>
<gene>
    <name evidence="1" type="ORF">J5N97_026724</name>
</gene>